<protein>
    <submittedName>
        <fullName evidence="5">MarR family transcriptional regulator</fullName>
    </submittedName>
</protein>
<dbReference type="InterPro" id="IPR036388">
    <property type="entry name" value="WH-like_DNA-bd_sf"/>
</dbReference>
<dbReference type="SMART" id="SM00347">
    <property type="entry name" value="HTH_MARR"/>
    <property type="match status" value="1"/>
</dbReference>
<dbReference type="Proteomes" id="UP000218731">
    <property type="component" value="Chromosome 1"/>
</dbReference>
<evidence type="ECO:0000256" key="1">
    <source>
        <dbReference type="ARBA" id="ARBA00023015"/>
    </source>
</evidence>
<dbReference type="AlphaFoldDB" id="A0A1L7NF26"/>
<evidence type="ECO:0000313" key="6">
    <source>
        <dbReference type="Proteomes" id="UP000218731"/>
    </source>
</evidence>
<keyword evidence="1" id="KW-0805">Transcription regulation</keyword>
<dbReference type="InterPro" id="IPR036390">
    <property type="entry name" value="WH_DNA-bd_sf"/>
</dbReference>
<dbReference type="PROSITE" id="PS50995">
    <property type="entry name" value="HTH_MARR_2"/>
    <property type="match status" value="1"/>
</dbReference>
<sequence>MVSDFNMTARKPSGHEQRETQEILRHWHDVVPNDRLAHLVKDATRSLVRALQMRLTEHDVSFGHWAFLRILWESDGLTQKQLSTQAGLMEPTTFAAVKAMEKLGYVVRQQMPENKKNVHVFLTEEGRRLKDVLIPLALEVNEVSVRGLKEQDIEIARHVLLTVIENLANAEANSINPSHRVPSTREVGRMINERSESIGTD</sequence>
<reference evidence="5 6" key="1">
    <citation type="submission" date="2015-11" db="EMBL/GenBank/DDBJ databases">
        <title>Complete genome sequencing of a biphenyl-degrading bacterium, Pseudomonas putida KF715 (=NBRC110667).</title>
        <authorList>
            <person name="Suenaga H."/>
            <person name="Fujihara N."/>
            <person name="Watanabe T."/>
            <person name="Hirose J."/>
            <person name="Kimura N."/>
            <person name="Yamazoe A."/>
            <person name="Hosoyama A."/>
            <person name="Shimodaira J."/>
            <person name="Furukawa K."/>
        </authorList>
    </citation>
    <scope>NUCLEOTIDE SEQUENCE [LARGE SCALE GENOMIC DNA]</scope>
    <source>
        <strain evidence="5 6">KF715</strain>
    </source>
</reference>
<dbReference type="PANTHER" id="PTHR42756">
    <property type="entry name" value="TRANSCRIPTIONAL REGULATOR, MARR"/>
    <property type="match status" value="1"/>
</dbReference>
<dbReference type="Gene3D" id="1.10.10.10">
    <property type="entry name" value="Winged helix-like DNA-binding domain superfamily/Winged helix DNA-binding domain"/>
    <property type="match status" value="1"/>
</dbReference>
<proteinExistence type="predicted"/>
<dbReference type="InterPro" id="IPR000835">
    <property type="entry name" value="HTH_MarR-typ"/>
</dbReference>
<keyword evidence="2" id="KW-0238">DNA-binding</keyword>
<evidence type="ECO:0000256" key="3">
    <source>
        <dbReference type="ARBA" id="ARBA00023163"/>
    </source>
</evidence>
<dbReference type="GO" id="GO:0003700">
    <property type="term" value="F:DNA-binding transcription factor activity"/>
    <property type="evidence" value="ECO:0007669"/>
    <property type="project" value="InterPro"/>
</dbReference>
<accession>A0A1L7NF26</accession>
<evidence type="ECO:0000256" key="2">
    <source>
        <dbReference type="ARBA" id="ARBA00023125"/>
    </source>
</evidence>
<dbReference type="PANTHER" id="PTHR42756:SF1">
    <property type="entry name" value="TRANSCRIPTIONAL REPRESSOR OF EMRAB OPERON"/>
    <property type="match status" value="1"/>
</dbReference>
<dbReference type="GO" id="GO:0003677">
    <property type="term" value="F:DNA binding"/>
    <property type="evidence" value="ECO:0007669"/>
    <property type="project" value="UniProtKB-KW"/>
</dbReference>
<dbReference type="Pfam" id="PF01047">
    <property type="entry name" value="MarR"/>
    <property type="match status" value="1"/>
</dbReference>
<name>A0A1L7NF26_PSEPU</name>
<organism evidence="5 6">
    <name type="scientific">Pseudomonas putida</name>
    <name type="common">Arthrobacter siderocapsulatus</name>
    <dbReference type="NCBI Taxonomy" id="303"/>
    <lineage>
        <taxon>Bacteria</taxon>
        <taxon>Pseudomonadati</taxon>
        <taxon>Pseudomonadota</taxon>
        <taxon>Gammaproteobacteria</taxon>
        <taxon>Pseudomonadales</taxon>
        <taxon>Pseudomonadaceae</taxon>
        <taxon>Pseudomonas</taxon>
    </lineage>
</organism>
<evidence type="ECO:0000313" key="5">
    <source>
        <dbReference type="EMBL" id="BAW24053.1"/>
    </source>
</evidence>
<dbReference type="EMBL" id="AP015029">
    <property type="protein sequence ID" value="BAW24053.1"/>
    <property type="molecule type" value="Genomic_DNA"/>
</dbReference>
<dbReference type="SUPFAM" id="SSF46785">
    <property type="entry name" value="Winged helix' DNA-binding domain"/>
    <property type="match status" value="1"/>
</dbReference>
<gene>
    <name evidence="5" type="ORF">KF715C_ch34800</name>
</gene>
<evidence type="ECO:0000259" key="4">
    <source>
        <dbReference type="PROSITE" id="PS50995"/>
    </source>
</evidence>
<feature type="domain" description="HTH marR-type" evidence="4">
    <location>
        <begin position="33"/>
        <end position="165"/>
    </location>
</feature>
<keyword evidence="3" id="KW-0804">Transcription</keyword>